<protein>
    <submittedName>
        <fullName evidence="2">Uncharacterized protein</fullName>
    </submittedName>
</protein>
<dbReference type="EMBL" id="GBRH01248120">
    <property type="protein sequence ID" value="JAD49775.1"/>
    <property type="molecule type" value="Transcribed_RNA"/>
</dbReference>
<feature type="chain" id="PRO_5002060270" evidence="1">
    <location>
        <begin position="18"/>
        <end position="41"/>
    </location>
</feature>
<keyword evidence="1" id="KW-0732">Signal</keyword>
<evidence type="ECO:0000256" key="1">
    <source>
        <dbReference type="SAM" id="SignalP"/>
    </source>
</evidence>
<evidence type="ECO:0000313" key="2">
    <source>
        <dbReference type="EMBL" id="JAD49775.1"/>
    </source>
</evidence>
<reference evidence="2" key="1">
    <citation type="submission" date="2014-09" db="EMBL/GenBank/DDBJ databases">
        <authorList>
            <person name="Magalhaes I.L.F."/>
            <person name="Oliveira U."/>
            <person name="Santos F.R."/>
            <person name="Vidigal T.H.D.A."/>
            <person name="Brescovit A.D."/>
            <person name="Santos A.J."/>
        </authorList>
    </citation>
    <scope>NUCLEOTIDE SEQUENCE</scope>
    <source>
        <tissue evidence="2">Shoot tissue taken approximately 20 cm above the soil surface</tissue>
    </source>
</reference>
<name>A0A0A9ALF7_ARUDO</name>
<dbReference type="AlphaFoldDB" id="A0A0A9ALF7"/>
<accession>A0A0A9ALF7</accession>
<reference evidence="2" key="2">
    <citation type="journal article" date="2015" name="Data Brief">
        <title>Shoot transcriptome of the giant reed, Arundo donax.</title>
        <authorList>
            <person name="Barrero R.A."/>
            <person name="Guerrero F.D."/>
            <person name="Moolhuijzen P."/>
            <person name="Goolsby J.A."/>
            <person name="Tidwell J."/>
            <person name="Bellgard S.E."/>
            <person name="Bellgard M.I."/>
        </authorList>
    </citation>
    <scope>NUCLEOTIDE SEQUENCE</scope>
    <source>
        <tissue evidence="2">Shoot tissue taken approximately 20 cm above the soil surface</tissue>
    </source>
</reference>
<sequence length="41" mass="4573">MCSGSHLVLLIKTICLGLLIRSYEYADINTVTLPLNNLCTY</sequence>
<proteinExistence type="predicted"/>
<organism evidence="2">
    <name type="scientific">Arundo donax</name>
    <name type="common">Giant reed</name>
    <name type="synonym">Donax arundinaceus</name>
    <dbReference type="NCBI Taxonomy" id="35708"/>
    <lineage>
        <taxon>Eukaryota</taxon>
        <taxon>Viridiplantae</taxon>
        <taxon>Streptophyta</taxon>
        <taxon>Embryophyta</taxon>
        <taxon>Tracheophyta</taxon>
        <taxon>Spermatophyta</taxon>
        <taxon>Magnoliopsida</taxon>
        <taxon>Liliopsida</taxon>
        <taxon>Poales</taxon>
        <taxon>Poaceae</taxon>
        <taxon>PACMAD clade</taxon>
        <taxon>Arundinoideae</taxon>
        <taxon>Arundineae</taxon>
        <taxon>Arundo</taxon>
    </lineage>
</organism>
<feature type="signal peptide" evidence="1">
    <location>
        <begin position="1"/>
        <end position="17"/>
    </location>
</feature>